<dbReference type="EMBL" id="QUSM01000004">
    <property type="protein sequence ID" value="RGD73711.1"/>
    <property type="molecule type" value="Genomic_DNA"/>
</dbReference>
<evidence type="ECO:0000313" key="2">
    <source>
        <dbReference type="EMBL" id="RGD73711.1"/>
    </source>
</evidence>
<name>A0A3E3DWR9_9FIRM</name>
<feature type="transmembrane region" description="Helical" evidence="1">
    <location>
        <begin position="188"/>
        <end position="207"/>
    </location>
</feature>
<sequence length="266" mass="29717">MINLTLLKKEIKSNYKILLIFIGVLTLYSSMIISMFDPKLGESLKQMAESMPGLFSAFKMSDPGSTMIEFISNYLYGFLFVAFPMIFSIILSNRLITRYIDKGSMSYILSTPNRRGKIIATWIFTMILMVLILIVYVTVLSIVLSQVMFEGELDIGKFLVMNIGLFGLQAFIVALCFMFSCIFSDSKYALGLSAAFNVGFLFIQMLSQAGDKFEKLKYLTPLTLFDTSGIVAGDESSYICMGVLYLLAAVMFIIGALVFSKKDLSV</sequence>
<evidence type="ECO:0000313" key="3">
    <source>
        <dbReference type="Proteomes" id="UP000261212"/>
    </source>
</evidence>
<dbReference type="PANTHER" id="PTHR37305">
    <property type="entry name" value="INTEGRAL MEMBRANE PROTEIN-RELATED"/>
    <property type="match status" value="1"/>
</dbReference>
<organism evidence="2 3">
    <name type="scientific">Anaerofustis stercorihominis</name>
    <dbReference type="NCBI Taxonomy" id="214853"/>
    <lineage>
        <taxon>Bacteria</taxon>
        <taxon>Bacillati</taxon>
        <taxon>Bacillota</taxon>
        <taxon>Clostridia</taxon>
        <taxon>Eubacteriales</taxon>
        <taxon>Eubacteriaceae</taxon>
        <taxon>Anaerofustis</taxon>
    </lineage>
</organism>
<feature type="transmembrane region" description="Helical" evidence="1">
    <location>
        <begin position="159"/>
        <end position="181"/>
    </location>
</feature>
<evidence type="ECO:0000256" key="1">
    <source>
        <dbReference type="SAM" id="Phobius"/>
    </source>
</evidence>
<accession>A0A3E3DWR9</accession>
<dbReference type="AlphaFoldDB" id="A0A3E3DWR9"/>
<keyword evidence="1" id="KW-0472">Membrane</keyword>
<keyword evidence="1" id="KW-1133">Transmembrane helix</keyword>
<protein>
    <submittedName>
        <fullName evidence="2">ABC transporter permease</fullName>
    </submittedName>
</protein>
<feature type="transmembrane region" description="Helical" evidence="1">
    <location>
        <begin position="17"/>
        <end position="36"/>
    </location>
</feature>
<feature type="transmembrane region" description="Helical" evidence="1">
    <location>
        <begin position="236"/>
        <end position="259"/>
    </location>
</feature>
<proteinExistence type="predicted"/>
<feature type="transmembrane region" description="Helical" evidence="1">
    <location>
        <begin position="118"/>
        <end position="139"/>
    </location>
</feature>
<comment type="caution">
    <text evidence="2">The sequence shown here is derived from an EMBL/GenBank/DDBJ whole genome shotgun (WGS) entry which is preliminary data.</text>
</comment>
<feature type="transmembrane region" description="Helical" evidence="1">
    <location>
        <begin position="74"/>
        <end position="97"/>
    </location>
</feature>
<dbReference type="GO" id="GO:0140359">
    <property type="term" value="F:ABC-type transporter activity"/>
    <property type="evidence" value="ECO:0007669"/>
    <property type="project" value="InterPro"/>
</dbReference>
<keyword evidence="1" id="KW-0812">Transmembrane</keyword>
<reference evidence="2 3" key="1">
    <citation type="submission" date="2018-08" db="EMBL/GenBank/DDBJ databases">
        <title>A genome reference for cultivated species of the human gut microbiota.</title>
        <authorList>
            <person name="Zou Y."/>
            <person name="Xue W."/>
            <person name="Luo G."/>
        </authorList>
    </citation>
    <scope>NUCLEOTIDE SEQUENCE [LARGE SCALE GENOMIC DNA]</scope>
    <source>
        <strain evidence="2 3">AM25-6</strain>
    </source>
</reference>
<gene>
    <name evidence="2" type="ORF">DW687_07970</name>
</gene>
<dbReference type="GO" id="GO:0005886">
    <property type="term" value="C:plasma membrane"/>
    <property type="evidence" value="ECO:0007669"/>
    <property type="project" value="UniProtKB-SubCell"/>
</dbReference>
<dbReference type="Proteomes" id="UP000261212">
    <property type="component" value="Unassembled WGS sequence"/>
</dbReference>
<dbReference type="RefSeq" id="WP_117532354.1">
    <property type="nucleotide sequence ID" value="NZ_QUSM01000004.1"/>
</dbReference>
<dbReference type="Pfam" id="PF12679">
    <property type="entry name" value="ABC2_membrane_2"/>
    <property type="match status" value="1"/>
</dbReference>
<dbReference type="PANTHER" id="PTHR37305:SF2">
    <property type="entry name" value="BACITRACIN TRANSPORT PERMEASE PROTEIN BCRB"/>
    <property type="match status" value="1"/>
</dbReference>